<dbReference type="Proteomes" id="UP000307244">
    <property type="component" value="Unassembled WGS sequence"/>
</dbReference>
<dbReference type="OrthoDB" id="814802at2"/>
<evidence type="ECO:0000313" key="4">
    <source>
        <dbReference type="Proteomes" id="UP000307244"/>
    </source>
</evidence>
<dbReference type="EMBL" id="SWBQ01000002">
    <property type="protein sequence ID" value="TKC07576.1"/>
    <property type="molecule type" value="Genomic_DNA"/>
</dbReference>
<dbReference type="RefSeq" id="WP_136835905.1">
    <property type="nucleotide sequence ID" value="NZ_SWBQ01000002.1"/>
</dbReference>
<keyword evidence="4" id="KW-1185">Reference proteome</keyword>
<keyword evidence="2" id="KW-0472">Membrane</keyword>
<accession>A0A4U1CM24</accession>
<protein>
    <recommendedName>
        <fullName evidence="5">DUF748 domain-containing protein</fullName>
    </recommendedName>
</protein>
<feature type="transmembrane region" description="Helical" evidence="2">
    <location>
        <begin position="12"/>
        <end position="35"/>
    </location>
</feature>
<evidence type="ECO:0000256" key="2">
    <source>
        <dbReference type="SAM" id="Phobius"/>
    </source>
</evidence>
<keyword evidence="2" id="KW-0812">Transmembrane</keyword>
<evidence type="ECO:0008006" key="5">
    <source>
        <dbReference type="Google" id="ProtNLM"/>
    </source>
</evidence>
<evidence type="ECO:0000256" key="1">
    <source>
        <dbReference type="SAM" id="MobiDB-lite"/>
    </source>
</evidence>
<keyword evidence="2" id="KW-1133">Transmembrane helix</keyword>
<reference evidence="3 4" key="1">
    <citation type="submission" date="2019-04" db="EMBL/GenBank/DDBJ databases">
        <title>Pedobacter sp. RP-3-15 sp. nov., isolated from Arctic soil.</title>
        <authorList>
            <person name="Dahal R.H."/>
            <person name="Kim D.-U."/>
        </authorList>
    </citation>
    <scope>NUCLEOTIDE SEQUENCE [LARGE SCALE GENOMIC DNA]</scope>
    <source>
        <strain evidence="3 4">RP-3-15</strain>
    </source>
</reference>
<feature type="region of interest" description="Disordered" evidence="1">
    <location>
        <begin position="569"/>
        <end position="612"/>
    </location>
</feature>
<gene>
    <name evidence="3" type="ORF">FA047_10065</name>
</gene>
<comment type="caution">
    <text evidence="3">The sequence shown here is derived from an EMBL/GenBank/DDBJ whole genome shotgun (WGS) entry which is preliminary data.</text>
</comment>
<name>A0A4U1CM24_9SPHI</name>
<sequence>MATNRPGKYKVLKWVGGIFGVLLILIAAAAIYLSAKWKPMLTEKIKEGVYNGSHRLYRIDFKDIHLNLLTGSASLDSVTLMPDTVVFNQLKALKLAPVHLFQIKLARLRLSRVGVLTAYFKKRIEMNAIVLDHPSINIIHNKVVKRPDTIKEEKSLYEQISKTLKSIHVKSIKIVDADLDYINGATWKPLNSIKHLNINVKDLLIDSLAQFDTTRFYYTKDISFELTGYRSTGKDKMYTMKIDTVKGSAAGGNVVVKGFQMIPLHPDLAFTRMYKYGKDRYDLKFDEIRFAGVDFAKLNSDGDFHARSLKIGPAKAGIFVNRELPPPPGLDKVRNFPHVALKRMPIPAMVDSVNLENVDVAYTEYNPISQKRGTIYFQNLTGNITNLTNDSLRLSQNNHAIARLHAMVMKTSRIDITIDFNLTDKNAAFSYSGKVAPMNMTVLNPVAKDMGLVEIESGKMQSASFNIKANASGSSGLVRFNYTDLKIKLLKEGEEGEPIKKKGLLSFLANSLLIKDDNPSKGEAPRTANITFQRTSAASFFNLLWKSFFIGMREIVGIGIVPVKTPEQALEKVKDKKEERREKRAERKADRERERLRERKKDEEKRAEKEKN</sequence>
<evidence type="ECO:0000313" key="3">
    <source>
        <dbReference type="EMBL" id="TKC07576.1"/>
    </source>
</evidence>
<organism evidence="3 4">
    <name type="scientific">Pedobacter frigoris</name>
    <dbReference type="NCBI Taxonomy" id="2571272"/>
    <lineage>
        <taxon>Bacteria</taxon>
        <taxon>Pseudomonadati</taxon>
        <taxon>Bacteroidota</taxon>
        <taxon>Sphingobacteriia</taxon>
        <taxon>Sphingobacteriales</taxon>
        <taxon>Sphingobacteriaceae</taxon>
        <taxon>Pedobacter</taxon>
    </lineage>
</organism>
<proteinExistence type="predicted"/>
<dbReference type="AlphaFoldDB" id="A0A4U1CM24"/>